<dbReference type="InterPro" id="IPR014710">
    <property type="entry name" value="RmlC-like_jellyroll"/>
</dbReference>
<dbReference type="InterPro" id="IPR012318">
    <property type="entry name" value="HTH_CRP"/>
</dbReference>
<feature type="domain" description="HTH crp-type" evidence="5">
    <location>
        <begin position="160"/>
        <end position="233"/>
    </location>
</feature>
<organism evidence="6 7">
    <name type="scientific">Halopseudomonas yangmingensis</name>
    <dbReference type="NCBI Taxonomy" id="1720063"/>
    <lineage>
        <taxon>Bacteria</taxon>
        <taxon>Pseudomonadati</taxon>
        <taxon>Pseudomonadota</taxon>
        <taxon>Gammaproteobacteria</taxon>
        <taxon>Pseudomonadales</taxon>
        <taxon>Pseudomonadaceae</taxon>
        <taxon>Halopseudomonas</taxon>
    </lineage>
</organism>
<dbReference type="InterPro" id="IPR000595">
    <property type="entry name" value="cNMP-bd_dom"/>
</dbReference>
<dbReference type="SMART" id="SM00100">
    <property type="entry name" value="cNMP"/>
    <property type="match status" value="1"/>
</dbReference>
<dbReference type="Gene3D" id="2.60.120.10">
    <property type="entry name" value="Jelly Rolls"/>
    <property type="match status" value="1"/>
</dbReference>
<dbReference type="InterPro" id="IPR018490">
    <property type="entry name" value="cNMP-bd_dom_sf"/>
</dbReference>
<dbReference type="PANTHER" id="PTHR24567:SF75">
    <property type="entry name" value="FUMARATE AND NITRATE REDUCTION REGULATORY PROTEIN"/>
    <property type="match status" value="1"/>
</dbReference>
<dbReference type="RefSeq" id="WP_093474191.1">
    <property type="nucleotide sequence ID" value="NZ_FOUI01000004.1"/>
</dbReference>
<protein>
    <submittedName>
        <fullName evidence="6">CRP/FNR family transcriptional regulator, anaerobic regulatory protein</fullName>
    </submittedName>
</protein>
<dbReference type="NCBIfam" id="NF008365">
    <property type="entry name" value="PRK11161.1"/>
    <property type="match status" value="1"/>
</dbReference>
<keyword evidence="3" id="KW-0804">Transcription</keyword>
<evidence type="ECO:0000259" key="5">
    <source>
        <dbReference type="PROSITE" id="PS51063"/>
    </source>
</evidence>
<dbReference type="PROSITE" id="PS51063">
    <property type="entry name" value="HTH_CRP_2"/>
    <property type="match status" value="1"/>
</dbReference>
<feature type="domain" description="Cyclic nucleotide-binding" evidence="4">
    <location>
        <begin position="26"/>
        <end position="146"/>
    </location>
</feature>
<dbReference type="CDD" id="cd00092">
    <property type="entry name" value="HTH_CRP"/>
    <property type="match status" value="1"/>
</dbReference>
<dbReference type="GO" id="GO:0003677">
    <property type="term" value="F:DNA binding"/>
    <property type="evidence" value="ECO:0007669"/>
    <property type="project" value="UniProtKB-KW"/>
</dbReference>
<dbReference type="PROSITE" id="PS00042">
    <property type="entry name" value="HTH_CRP_1"/>
    <property type="match status" value="1"/>
</dbReference>
<dbReference type="GO" id="GO:0005829">
    <property type="term" value="C:cytosol"/>
    <property type="evidence" value="ECO:0007669"/>
    <property type="project" value="TreeGrafter"/>
</dbReference>
<name>A0A1I4QL38_9GAMM</name>
<dbReference type="Pfam" id="PF13545">
    <property type="entry name" value="HTH_Crp_2"/>
    <property type="match status" value="1"/>
</dbReference>
<reference evidence="7" key="1">
    <citation type="submission" date="2016-10" db="EMBL/GenBank/DDBJ databases">
        <authorList>
            <person name="Varghese N."/>
            <person name="Submissions S."/>
        </authorList>
    </citation>
    <scope>NUCLEOTIDE SEQUENCE [LARGE SCALE GENOMIC DNA]</scope>
    <source>
        <strain evidence="7">DSM 24213</strain>
    </source>
</reference>
<evidence type="ECO:0000256" key="3">
    <source>
        <dbReference type="ARBA" id="ARBA00023163"/>
    </source>
</evidence>
<proteinExistence type="predicted"/>
<dbReference type="InterPro" id="IPR036390">
    <property type="entry name" value="WH_DNA-bd_sf"/>
</dbReference>
<dbReference type="InterPro" id="IPR036388">
    <property type="entry name" value="WH-like_DNA-bd_sf"/>
</dbReference>
<dbReference type="AlphaFoldDB" id="A0A1I4QL38"/>
<evidence type="ECO:0000256" key="1">
    <source>
        <dbReference type="ARBA" id="ARBA00023015"/>
    </source>
</evidence>
<evidence type="ECO:0000256" key="2">
    <source>
        <dbReference type="ARBA" id="ARBA00023125"/>
    </source>
</evidence>
<dbReference type="Pfam" id="PF00027">
    <property type="entry name" value="cNMP_binding"/>
    <property type="match status" value="1"/>
</dbReference>
<dbReference type="Proteomes" id="UP000243629">
    <property type="component" value="Unassembled WGS sequence"/>
</dbReference>
<dbReference type="PANTHER" id="PTHR24567">
    <property type="entry name" value="CRP FAMILY TRANSCRIPTIONAL REGULATORY PROTEIN"/>
    <property type="match status" value="1"/>
</dbReference>
<dbReference type="OrthoDB" id="7643467at2"/>
<gene>
    <name evidence="6" type="ORF">SAMN05216217_104205</name>
</gene>
<dbReference type="EMBL" id="FOUI01000004">
    <property type="protein sequence ID" value="SFM40395.1"/>
    <property type="molecule type" value="Genomic_DNA"/>
</dbReference>
<dbReference type="SMART" id="SM00419">
    <property type="entry name" value="HTH_CRP"/>
    <property type="match status" value="1"/>
</dbReference>
<evidence type="ECO:0000259" key="4">
    <source>
        <dbReference type="PROSITE" id="PS50042"/>
    </source>
</evidence>
<evidence type="ECO:0000313" key="6">
    <source>
        <dbReference type="EMBL" id="SFM40395.1"/>
    </source>
</evidence>
<evidence type="ECO:0000313" key="7">
    <source>
        <dbReference type="Proteomes" id="UP000243629"/>
    </source>
</evidence>
<dbReference type="InterPro" id="IPR018335">
    <property type="entry name" value="Tscrpt_reg_HTH_Crp-type_CS"/>
</dbReference>
<dbReference type="FunFam" id="1.10.10.10:FF:000028">
    <property type="entry name" value="Fumarate/nitrate reduction transcriptional regulator Fnr"/>
    <property type="match status" value="1"/>
</dbReference>
<dbReference type="PROSITE" id="PS50042">
    <property type="entry name" value="CNMP_BINDING_3"/>
    <property type="match status" value="1"/>
</dbReference>
<dbReference type="SUPFAM" id="SSF46785">
    <property type="entry name" value="Winged helix' DNA-binding domain"/>
    <property type="match status" value="1"/>
</dbReference>
<dbReference type="SUPFAM" id="SSF51206">
    <property type="entry name" value="cAMP-binding domain-like"/>
    <property type="match status" value="1"/>
</dbReference>
<dbReference type="InterPro" id="IPR050397">
    <property type="entry name" value="Env_Response_Regulators"/>
</dbReference>
<keyword evidence="7" id="KW-1185">Reference proteome</keyword>
<dbReference type="PRINTS" id="PR00034">
    <property type="entry name" value="HTHCRP"/>
</dbReference>
<keyword evidence="2" id="KW-0238">DNA-binding</keyword>
<dbReference type="CDD" id="cd00038">
    <property type="entry name" value="CAP_ED"/>
    <property type="match status" value="1"/>
</dbReference>
<dbReference type="Gene3D" id="1.10.10.10">
    <property type="entry name" value="Winged helix-like DNA-binding domain superfamily/Winged helix DNA-binding domain"/>
    <property type="match status" value="1"/>
</dbReference>
<dbReference type="STRING" id="1720063.SAMN05216217_104205"/>
<keyword evidence="1" id="KW-0805">Transcription regulation</keyword>
<accession>A0A1I4QL38</accession>
<dbReference type="GO" id="GO:0003700">
    <property type="term" value="F:DNA-binding transcription factor activity"/>
    <property type="evidence" value="ECO:0007669"/>
    <property type="project" value="InterPro"/>
</dbReference>
<sequence length="248" mass="27635">MTGKPLLAREMHEPHCTDCRLADLCLPMGLTNAEIERLDGFIKRGKSLAKGEVLFRQGQPGTSLYAVRSGALKTFSLSEAGVEQVTGFHLPSEIVGLAVDSDERLPVSAVALETTFLCEIPLDMLDNLSNDMAHLRKRMLRLMSREIRDNQQMLLVLSKKNAEQRLATLLVNLSARHQARGYSATAFRLVMSRHEIGNFLGLALETVSRVLNRFQQHGLIQIDNKDVRILRAEEIYALADGLTDHSSD</sequence>